<evidence type="ECO:0000313" key="2">
    <source>
        <dbReference type="EMBL" id="PKY50052.1"/>
    </source>
</evidence>
<keyword evidence="1" id="KW-0812">Transmembrane</keyword>
<name>A0A2I1GTT1_9GLOM</name>
<keyword evidence="3" id="KW-1185">Reference proteome</keyword>
<dbReference type="EMBL" id="LLXI01000817">
    <property type="protein sequence ID" value="PKY50052.1"/>
    <property type="molecule type" value="Genomic_DNA"/>
</dbReference>
<protein>
    <submittedName>
        <fullName evidence="2">Uncharacterized protein</fullName>
    </submittedName>
</protein>
<evidence type="ECO:0000313" key="3">
    <source>
        <dbReference type="Proteomes" id="UP000234323"/>
    </source>
</evidence>
<gene>
    <name evidence="2" type="ORF">RhiirA4_406073</name>
</gene>
<sequence length="102" mass="11727">MFQTDSIVFMVIIPFLSGIRSSISFILNNLCVVYIFRSSNIEHETRSFVGNKSSIKIPELRINDRIMLGFLSNLDDSSRLKNRGTFNLKNFPGMLSYNPIKF</sequence>
<organism evidence="2 3">
    <name type="scientific">Rhizophagus irregularis</name>
    <dbReference type="NCBI Taxonomy" id="588596"/>
    <lineage>
        <taxon>Eukaryota</taxon>
        <taxon>Fungi</taxon>
        <taxon>Fungi incertae sedis</taxon>
        <taxon>Mucoromycota</taxon>
        <taxon>Glomeromycotina</taxon>
        <taxon>Glomeromycetes</taxon>
        <taxon>Glomerales</taxon>
        <taxon>Glomeraceae</taxon>
        <taxon>Rhizophagus</taxon>
    </lineage>
</organism>
<feature type="non-terminal residue" evidence="2">
    <location>
        <position position="102"/>
    </location>
</feature>
<keyword evidence="1" id="KW-0472">Membrane</keyword>
<proteinExistence type="predicted"/>
<feature type="transmembrane region" description="Helical" evidence="1">
    <location>
        <begin position="6"/>
        <end position="36"/>
    </location>
</feature>
<dbReference type="Proteomes" id="UP000234323">
    <property type="component" value="Unassembled WGS sequence"/>
</dbReference>
<accession>A0A2I1GTT1</accession>
<dbReference type="AlphaFoldDB" id="A0A2I1GTT1"/>
<comment type="caution">
    <text evidence="2">The sequence shown here is derived from an EMBL/GenBank/DDBJ whole genome shotgun (WGS) entry which is preliminary data.</text>
</comment>
<reference evidence="2 3" key="1">
    <citation type="submission" date="2015-10" db="EMBL/GenBank/DDBJ databases">
        <title>Genome analyses suggest a sexual origin of heterokaryosis in a supposedly ancient asexual fungus.</title>
        <authorList>
            <person name="Ropars J."/>
            <person name="Sedzielewska K."/>
            <person name="Noel J."/>
            <person name="Charron P."/>
            <person name="Farinelli L."/>
            <person name="Marton T."/>
            <person name="Kruger M."/>
            <person name="Pelin A."/>
            <person name="Brachmann A."/>
            <person name="Corradi N."/>
        </authorList>
    </citation>
    <scope>NUCLEOTIDE SEQUENCE [LARGE SCALE GENOMIC DNA]</scope>
    <source>
        <strain evidence="2 3">A4</strain>
    </source>
</reference>
<keyword evidence="1" id="KW-1133">Transmembrane helix</keyword>
<evidence type="ECO:0000256" key="1">
    <source>
        <dbReference type="SAM" id="Phobius"/>
    </source>
</evidence>
<dbReference type="VEuPathDB" id="FungiDB:RhiirA1_421479"/>